<dbReference type="SMART" id="SM00342">
    <property type="entry name" value="HTH_ARAC"/>
    <property type="match status" value="1"/>
</dbReference>
<dbReference type="InterPro" id="IPR036890">
    <property type="entry name" value="HATPase_C_sf"/>
</dbReference>
<comment type="catalytic activity">
    <reaction evidence="1">
        <text>ATP + protein L-histidine = ADP + protein N-phospho-L-histidine.</text>
        <dbReference type="EC" id="2.7.13.3"/>
    </reaction>
</comment>
<dbReference type="CDD" id="cd00082">
    <property type="entry name" value="HisKA"/>
    <property type="match status" value="1"/>
</dbReference>
<dbReference type="InterPro" id="IPR009057">
    <property type="entry name" value="Homeodomain-like_sf"/>
</dbReference>
<keyword evidence="13" id="KW-1133">Transmembrane helix</keyword>
<dbReference type="CDD" id="cd06308">
    <property type="entry name" value="PBP1_sensor_kinase-like"/>
    <property type="match status" value="1"/>
</dbReference>
<dbReference type="InterPro" id="IPR011006">
    <property type="entry name" value="CheY-like_superfamily"/>
</dbReference>
<dbReference type="InterPro" id="IPR018062">
    <property type="entry name" value="HTH_AraC-typ_CS"/>
</dbReference>
<evidence type="ECO:0000313" key="17">
    <source>
        <dbReference type="EMBL" id="EHO67103.1"/>
    </source>
</evidence>
<keyword evidence="4" id="KW-0808">Transferase</keyword>
<dbReference type="CDD" id="cd17574">
    <property type="entry name" value="REC_OmpR"/>
    <property type="match status" value="1"/>
</dbReference>
<dbReference type="PROSITE" id="PS00041">
    <property type="entry name" value="HTH_ARAC_FAMILY_1"/>
    <property type="match status" value="1"/>
</dbReference>
<dbReference type="PRINTS" id="PR00344">
    <property type="entry name" value="BCTRLSENSOR"/>
</dbReference>
<reference evidence="17 18" key="1">
    <citation type="submission" date="2011-12" db="EMBL/GenBank/DDBJ databases">
        <title>The Genome Sequence of Prevotella micans F0438.</title>
        <authorList>
            <consortium name="The Broad Institute Genome Sequencing Platform"/>
            <person name="Earl A."/>
            <person name="Ward D."/>
            <person name="Feldgarden M."/>
            <person name="Gevers D."/>
            <person name="Izard J."/>
            <person name="Baranova O.V."/>
            <person name="Blanton J.M."/>
            <person name="Wade W.G."/>
            <person name="Dewhirst F.E."/>
            <person name="Young S.K."/>
            <person name="Zeng Q."/>
            <person name="Gargeya S."/>
            <person name="Fitzgerald M."/>
            <person name="Haas B."/>
            <person name="Abouelleil A."/>
            <person name="Alvarado L."/>
            <person name="Arachchi H.M."/>
            <person name="Berlin A."/>
            <person name="Chapman S.B."/>
            <person name="Gearin G."/>
            <person name="Goldberg J."/>
            <person name="Griggs A."/>
            <person name="Gujja S."/>
            <person name="Hansen M."/>
            <person name="Heiman D."/>
            <person name="Howarth C."/>
            <person name="Larimer J."/>
            <person name="Lui A."/>
            <person name="MacDonald P.J.P."/>
            <person name="McCowen C."/>
            <person name="Montmayeur A."/>
            <person name="Murphy C."/>
            <person name="Neiman D."/>
            <person name="Pearson M."/>
            <person name="Priest M."/>
            <person name="Roberts A."/>
            <person name="Saif S."/>
            <person name="Shea T."/>
            <person name="Sisk P."/>
            <person name="Stolte C."/>
            <person name="Sykes S."/>
            <person name="Wortman J."/>
            <person name="Nusbaum C."/>
            <person name="Birren B."/>
        </authorList>
    </citation>
    <scope>NUCLEOTIDE SEQUENCE [LARGE SCALE GENOMIC DNA]</scope>
    <source>
        <strain evidence="17 18">F0438</strain>
    </source>
</reference>
<feature type="domain" description="Histidine kinase" evidence="15">
    <location>
        <begin position="381"/>
        <end position="594"/>
    </location>
</feature>
<dbReference type="eggNOG" id="COG0745">
    <property type="taxonomic scope" value="Bacteria"/>
</dbReference>
<feature type="modified residue" description="4-aspartylphosphate" evidence="12">
    <location>
        <position position="681"/>
    </location>
</feature>
<evidence type="ECO:0000256" key="5">
    <source>
        <dbReference type="ARBA" id="ARBA00022741"/>
    </source>
</evidence>
<organism evidence="17 18">
    <name type="scientific">Prevotella micans F0438</name>
    <dbReference type="NCBI Taxonomy" id="883158"/>
    <lineage>
        <taxon>Bacteria</taxon>
        <taxon>Pseudomonadati</taxon>
        <taxon>Bacteroidota</taxon>
        <taxon>Bacteroidia</taxon>
        <taxon>Bacteroidales</taxon>
        <taxon>Prevotellaceae</taxon>
        <taxon>Prevotella</taxon>
    </lineage>
</organism>
<keyword evidence="13" id="KW-0812">Transmembrane</keyword>
<evidence type="ECO:0000256" key="6">
    <source>
        <dbReference type="ARBA" id="ARBA00022777"/>
    </source>
</evidence>
<keyword evidence="8" id="KW-0902">Two-component regulatory system</keyword>
<dbReference type="Pfam" id="PF00072">
    <property type="entry name" value="Response_reg"/>
    <property type="match status" value="1"/>
</dbReference>
<dbReference type="SUPFAM" id="SSF47384">
    <property type="entry name" value="Homodimeric domain of signal transducing histidine kinase"/>
    <property type="match status" value="1"/>
</dbReference>
<dbReference type="SUPFAM" id="SSF55874">
    <property type="entry name" value="ATPase domain of HSP90 chaperone/DNA topoisomerase II/histidine kinase"/>
    <property type="match status" value="1"/>
</dbReference>
<keyword evidence="7" id="KW-0067">ATP-binding</keyword>
<dbReference type="GO" id="GO:0003700">
    <property type="term" value="F:DNA-binding transcription factor activity"/>
    <property type="evidence" value="ECO:0007669"/>
    <property type="project" value="InterPro"/>
</dbReference>
<dbReference type="SMART" id="SM00388">
    <property type="entry name" value="HisKA"/>
    <property type="match status" value="1"/>
</dbReference>
<dbReference type="PROSITE" id="PS50110">
    <property type="entry name" value="RESPONSE_REGULATORY"/>
    <property type="match status" value="1"/>
</dbReference>
<dbReference type="SMART" id="SM00387">
    <property type="entry name" value="HATPase_c"/>
    <property type="match status" value="1"/>
</dbReference>
<keyword evidence="5" id="KW-0547">Nucleotide-binding</keyword>
<evidence type="ECO:0000256" key="3">
    <source>
        <dbReference type="ARBA" id="ARBA00022553"/>
    </source>
</evidence>
<dbReference type="PATRIC" id="fig|883158.3.peg.1843"/>
<evidence type="ECO:0000256" key="2">
    <source>
        <dbReference type="ARBA" id="ARBA00012438"/>
    </source>
</evidence>
<dbReference type="InterPro" id="IPR028082">
    <property type="entry name" value="Peripla_BP_I"/>
</dbReference>
<dbReference type="SUPFAM" id="SSF53822">
    <property type="entry name" value="Periplasmic binding protein-like I"/>
    <property type="match status" value="1"/>
</dbReference>
<evidence type="ECO:0000259" key="16">
    <source>
        <dbReference type="PROSITE" id="PS50110"/>
    </source>
</evidence>
<comment type="caution">
    <text evidence="17">The sequence shown here is derived from an EMBL/GenBank/DDBJ whole genome shotgun (WGS) entry which is preliminary data.</text>
</comment>
<keyword evidence="13" id="KW-0472">Membrane</keyword>
<dbReference type="InterPro" id="IPR036097">
    <property type="entry name" value="HisK_dim/P_sf"/>
</dbReference>
<dbReference type="PROSITE" id="PS01124">
    <property type="entry name" value="HTH_ARAC_FAMILY_2"/>
    <property type="match status" value="1"/>
</dbReference>
<dbReference type="eggNOG" id="COG1879">
    <property type="taxonomic scope" value="Bacteria"/>
</dbReference>
<dbReference type="SMART" id="SM00448">
    <property type="entry name" value="REC"/>
    <property type="match status" value="1"/>
</dbReference>
<evidence type="ECO:0000256" key="11">
    <source>
        <dbReference type="ARBA" id="ARBA00023163"/>
    </source>
</evidence>
<dbReference type="InterPro" id="IPR001789">
    <property type="entry name" value="Sig_transdc_resp-reg_receiver"/>
</dbReference>
<dbReference type="PROSITE" id="PS50109">
    <property type="entry name" value="HIS_KIN"/>
    <property type="match status" value="1"/>
</dbReference>
<dbReference type="InterPro" id="IPR018060">
    <property type="entry name" value="HTH_AraC"/>
</dbReference>
<keyword evidence="10" id="KW-0238">DNA-binding</keyword>
<sequence>MKIRFSILLLFIGAIFGLMACEKEQKQYVIGVSQCSEDIWRDKLNDELIMGTYQHDNVKLRFASANDDDRLQARQIRRFLREGIDLLIVSPNQLHTISSAIDEAYDRGIPVILFDRKTDSRKYTAFIGADNFEAGWEMGNFIVNKLKGRGNIVEISGLEGSSPAIERHRGFMKAISRHPEIKLIARRHAGWLKQKGETEMDNILDSVTEKIDFVFAQNDRMGLGARQASLKHGFKETKFVGIDALPTPGGGLENVRDGRLAASYIYPTRGDLVMQLAMNILENRPFKRDNYLKGALVTRENADVLLMQGEEMAKQRARLSSLHSKVDSYLAQYNHQKMYLLLFSIIILLLIGIIVYTYRTALAKRRLEREAVNAKLQFFTNISHELRTPLTLIAEPVKHIMTDPNLTRKQQNMLQIVNRNVAILIRLVNEILDFRKIQNGKMELTLTSFNLGEHMHRWLELFAASAEKKHIKLQLYVHDQLPMLADLHKVEQISYNLLSNAIKHTPRGGEITLSATQQDQNVRITVADNGPGIPYDEQPHIFKRFYQTRTSNKGGTGIGLAIVKSFAEIQGGSVTLESTPGKGAAFTATLPLTVQDIKAKTSSTEHTMAQPYEMPANVITGKITNTANNEKPHLLVVDDNADICAYIAEILDPNYNITLAADGREALNKALRDVPDIILCDVMMPVMDGMEFCRRIKQDIITSHIPVVLLTARSLDEQRTEGYNCGADAYITKPFTAELLKSRLQSLIDNRRLMKIAFSADSPMPSIPKSAETIFVDKFRQIIQTKLSDPELNVDRISNEMALSKAQLYRKIKALTGTSPADILREARLKRAERYLQTTDKNIAEIAYEVGFSSPSYFTKCYREYFGHTPNKRQSI</sequence>
<keyword evidence="6" id="KW-0418">Kinase</keyword>
<evidence type="ECO:0000259" key="14">
    <source>
        <dbReference type="PROSITE" id="PS01124"/>
    </source>
</evidence>
<dbReference type="PANTHER" id="PTHR43547:SF2">
    <property type="entry name" value="HYBRID SIGNAL TRANSDUCTION HISTIDINE KINASE C"/>
    <property type="match status" value="1"/>
</dbReference>
<feature type="domain" description="HTH araC/xylS-type" evidence="14">
    <location>
        <begin position="777"/>
        <end position="876"/>
    </location>
</feature>
<evidence type="ECO:0000313" key="18">
    <source>
        <dbReference type="Proteomes" id="UP000016023"/>
    </source>
</evidence>
<evidence type="ECO:0000259" key="15">
    <source>
        <dbReference type="PROSITE" id="PS50109"/>
    </source>
</evidence>
<dbReference type="Gene3D" id="1.10.287.130">
    <property type="match status" value="1"/>
</dbReference>
<evidence type="ECO:0000256" key="9">
    <source>
        <dbReference type="ARBA" id="ARBA00023015"/>
    </source>
</evidence>
<dbReference type="EMBL" id="AGWK01000049">
    <property type="protein sequence ID" value="EHO67103.1"/>
    <property type="molecule type" value="Genomic_DNA"/>
</dbReference>
<dbReference type="RefSeq" id="WP_006953407.1">
    <property type="nucleotide sequence ID" value="NZ_JH594523.1"/>
</dbReference>
<dbReference type="Gene3D" id="1.10.10.60">
    <property type="entry name" value="Homeodomain-like"/>
    <property type="match status" value="1"/>
</dbReference>
<dbReference type="Pfam" id="PF00512">
    <property type="entry name" value="HisKA"/>
    <property type="match status" value="1"/>
</dbReference>
<keyword evidence="9" id="KW-0805">Transcription regulation</keyword>
<dbReference type="Gene3D" id="3.30.565.10">
    <property type="entry name" value="Histidine kinase-like ATPase, C-terminal domain"/>
    <property type="match status" value="1"/>
</dbReference>
<dbReference type="HOGENOM" id="CLU_000445_28_7_10"/>
<dbReference type="GO" id="GO:0000155">
    <property type="term" value="F:phosphorelay sensor kinase activity"/>
    <property type="evidence" value="ECO:0007669"/>
    <property type="project" value="InterPro"/>
</dbReference>
<dbReference type="Pfam" id="PF02518">
    <property type="entry name" value="HATPase_c"/>
    <property type="match status" value="1"/>
</dbReference>
<dbReference type="InterPro" id="IPR005467">
    <property type="entry name" value="His_kinase_dom"/>
</dbReference>
<accession>H1Q4K2</accession>
<dbReference type="EC" id="2.7.13.3" evidence="2"/>
<dbReference type="FunFam" id="1.10.287.130:FF:000045">
    <property type="entry name" value="Two-component system sensor histidine kinase/response regulator"/>
    <property type="match status" value="1"/>
</dbReference>
<evidence type="ECO:0000256" key="8">
    <source>
        <dbReference type="ARBA" id="ARBA00023012"/>
    </source>
</evidence>
<dbReference type="PANTHER" id="PTHR43547">
    <property type="entry name" value="TWO-COMPONENT HISTIDINE KINASE"/>
    <property type="match status" value="1"/>
</dbReference>
<evidence type="ECO:0000256" key="1">
    <source>
        <dbReference type="ARBA" id="ARBA00000085"/>
    </source>
</evidence>
<dbReference type="Gene3D" id="3.40.50.2300">
    <property type="match status" value="3"/>
</dbReference>
<feature type="domain" description="Response regulatory" evidence="16">
    <location>
        <begin position="633"/>
        <end position="748"/>
    </location>
</feature>
<evidence type="ECO:0000256" key="10">
    <source>
        <dbReference type="ARBA" id="ARBA00023125"/>
    </source>
</evidence>
<protein>
    <recommendedName>
        <fullName evidence="2">histidine kinase</fullName>
        <ecNumber evidence="2">2.7.13.3</ecNumber>
    </recommendedName>
</protein>
<dbReference type="STRING" id="883158.HMPREF9140_01840"/>
<gene>
    <name evidence="17" type="ORF">HMPREF9140_01840</name>
</gene>
<keyword evidence="3 12" id="KW-0597">Phosphoprotein</keyword>
<dbReference type="Pfam" id="PF12833">
    <property type="entry name" value="HTH_18"/>
    <property type="match status" value="1"/>
</dbReference>
<evidence type="ECO:0000256" key="12">
    <source>
        <dbReference type="PROSITE-ProRule" id="PRU00169"/>
    </source>
</evidence>
<dbReference type="InterPro" id="IPR003661">
    <property type="entry name" value="HisK_dim/P_dom"/>
</dbReference>
<name>H1Q4K2_9BACT</name>
<dbReference type="eggNOG" id="COG2205">
    <property type="taxonomic scope" value="Bacteria"/>
</dbReference>
<dbReference type="InterPro" id="IPR004358">
    <property type="entry name" value="Sig_transdc_His_kin-like_C"/>
</dbReference>
<dbReference type="Pfam" id="PF13407">
    <property type="entry name" value="Peripla_BP_4"/>
    <property type="match status" value="1"/>
</dbReference>
<evidence type="ECO:0000256" key="13">
    <source>
        <dbReference type="SAM" id="Phobius"/>
    </source>
</evidence>
<keyword evidence="18" id="KW-1185">Reference proteome</keyword>
<dbReference type="FunFam" id="3.30.565.10:FF:000037">
    <property type="entry name" value="Hybrid sensor histidine kinase/response regulator"/>
    <property type="match status" value="1"/>
</dbReference>
<dbReference type="InterPro" id="IPR025997">
    <property type="entry name" value="SBP_2_dom"/>
</dbReference>
<dbReference type="PROSITE" id="PS51257">
    <property type="entry name" value="PROKAR_LIPOPROTEIN"/>
    <property type="match status" value="1"/>
</dbReference>
<evidence type="ECO:0000256" key="4">
    <source>
        <dbReference type="ARBA" id="ARBA00022679"/>
    </source>
</evidence>
<dbReference type="Proteomes" id="UP000016023">
    <property type="component" value="Unassembled WGS sequence"/>
</dbReference>
<dbReference type="GO" id="GO:0005524">
    <property type="term" value="F:ATP binding"/>
    <property type="evidence" value="ECO:0007669"/>
    <property type="project" value="UniProtKB-KW"/>
</dbReference>
<keyword evidence="11" id="KW-0804">Transcription</keyword>
<dbReference type="SUPFAM" id="SSF52172">
    <property type="entry name" value="CheY-like"/>
    <property type="match status" value="1"/>
</dbReference>
<proteinExistence type="predicted"/>
<evidence type="ECO:0000256" key="7">
    <source>
        <dbReference type="ARBA" id="ARBA00022840"/>
    </source>
</evidence>
<dbReference type="InterPro" id="IPR003594">
    <property type="entry name" value="HATPase_dom"/>
</dbReference>
<dbReference type="SUPFAM" id="SSF46689">
    <property type="entry name" value="Homeodomain-like"/>
    <property type="match status" value="1"/>
</dbReference>
<dbReference type="GO" id="GO:0043565">
    <property type="term" value="F:sequence-specific DNA binding"/>
    <property type="evidence" value="ECO:0007669"/>
    <property type="project" value="InterPro"/>
</dbReference>
<dbReference type="AlphaFoldDB" id="H1Q4K2"/>
<feature type="transmembrane region" description="Helical" evidence="13">
    <location>
        <begin position="338"/>
        <end position="358"/>
    </location>
</feature>
<dbReference type="CDD" id="cd00075">
    <property type="entry name" value="HATPase"/>
    <property type="match status" value="1"/>
</dbReference>